<evidence type="ECO:0000313" key="1">
    <source>
        <dbReference type="EMBL" id="ROK31143.1"/>
    </source>
</evidence>
<reference evidence="1 2" key="1">
    <citation type="submission" date="2018-10" db="EMBL/GenBank/DDBJ databases">
        <title>Genome assembly for a Yunnan-Guizhou Plateau 3E fish, Anabarilius grahami (Regan), and its evolutionary and genetic applications.</title>
        <authorList>
            <person name="Jiang W."/>
        </authorList>
    </citation>
    <scope>NUCLEOTIDE SEQUENCE [LARGE SCALE GENOMIC DNA]</scope>
    <source>
        <strain evidence="1">AG-KIZ</strain>
        <tissue evidence="1">Muscle</tissue>
    </source>
</reference>
<keyword evidence="2" id="KW-1185">Reference proteome</keyword>
<comment type="caution">
    <text evidence="1">The sequence shown here is derived from an EMBL/GenBank/DDBJ whole genome shotgun (WGS) entry which is preliminary data.</text>
</comment>
<gene>
    <name evidence="1" type="ORF">DPX16_4094</name>
</gene>
<protein>
    <submittedName>
        <fullName evidence="1">Uncharacterized protein</fullName>
    </submittedName>
</protein>
<dbReference type="EMBL" id="RJVU01057277">
    <property type="protein sequence ID" value="ROK31143.1"/>
    <property type="molecule type" value="Genomic_DNA"/>
</dbReference>
<name>A0A3N0XYQ6_ANAGA</name>
<sequence length="65" mass="7617">MKRFAELDSVQNYYFERLSGHRGCAMLSERCDVRNRKASKRKMQLVMSVKPLAFGTSWQTDTLKD</sequence>
<accession>A0A3N0XYQ6</accession>
<dbReference type="Proteomes" id="UP000281406">
    <property type="component" value="Unassembled WGS sequence"/>
</dbReference>
<evidence type="ECO:0000313" key="2">
    <source>
        <dbReference type="Proteomes" id="UP000281406"/>
    </source>
</evidence>
<proteinExistence type="predicted"/>
<dbReference type="AlphaFoldDB" id="A0A3N0XYQ6"/>
<organism evidence="1 2">
    <name type="scientific">Anabarilius grahami</name>
    <name type="common">Kanglang fish</name>
    <name type="synonym">Barilius grahami</name>
    <dbReference type="NCBI Taxonomy" id="495550"/>
    <lineage>
        <taxon>Eukaryota</taxon>
        <taxon>Metazoa</taxon>
        <taxon>Chordata</taxon>
        <taxon>Craniata</taxon>
        <taxon>Vertebrata</taxon>
        <taxon>Euteleostomi</taxon>
        <taxon>Actinopterygii</taxon>
        <taxon>Neopterygii</taxon>
        <taxon>Teleostei</taxon>
        <taxon>Ostariophysi</taxon>
        <taxon>Cypriniformes</taxon>
        <taxon>Xenocyprididae</taxon>
        <taxon>Xenocypridinae</taxon>
        <taxon>Xenocypridinae incertae sedis</taxon>
        <taxon>Anabarilius</taxon>
    </lineage>
</organism>